<feature type="chain" id="PRO_5002135203" description="RlpA-like protein double-psi beta-barrel domain-containing protein" evidence="3">
    <location>
        <begin position="27"/>
        <end position="230"/>
    </location>
</feature>
<gene>
    <name evidence="5" type="primary">PARPA_08311.1 scaffold 32756</name>
</gene>
<evidence type="ECO:0000256" key="1">
    <source>
        <dbReference type="ARBA" id="ARBA00022729"/>
    </source>
</evidence>
<proteinExistence type="predicted"/>
<keyword evidence="6" id="KW-1185">Reference proteome</keyword>
<feature type="signal peptide" evidence="3">
    <location>
        <begin position="1"/>
        <end position="26"/>
    </location>
</feature>
<dbReference type="Gene3D" id="2.40.40.10">
    <property type="entry name" value="RlpA-like domain"/>
    <property type="match status" value="1"/>
</dbReference>
<keyword evidence="1 3" id="KW-0732">Signal</keyword>
<accession>A0A0B7N6Z6</accession>
<dbReference type="InterPro" id="IPR051477">
    <property type="entry name" value="Expansin_CellWall"/>
</dbReference>
<evidence type="ECO:0000256" key="3">
    <source>
        <dbReference type="SAM" id="SignalP"/>
    </source>
</evidence>
<sequence length="230" mass="24682">MPLTLSTFLALTIVISASLFFHIAQSVPFSPDSATVSINNLAIKSEQLALDGQLEIKKTRHVKSSNNTPSAEKTFKSSSSSSALPKAKHKATNSSSSIATFSKTTNTTSKASHGSSGHFHGEGTFFSPNVGAGSCGKLYQDYEMVAALNIVQMQANWPYPAKNPNKNPLCNQRIKVTNNTDKANGASVHVKIVDTCPPCKKGDVDLSVKAFGKIAHHDTGRINITWVYED</sequence>
<dbReference type="InterPro" id="IPR036908">
    <property type="entry name" value="RlpA-like_sf"/>
</dbReference>
<dbReference type="Pfam" id="PF03330">
    <property type="entry name" value="DPBB_1"/>
    <property type="match status" value="1"/>
</dbReference>
<feature type="domain" description="RlpA-like protein double-psi beta-barrel" evidence="4">
    <location>
        <begin position="121"/>
        <end position="225"/>
    </location>
</feature>
<feature type="region of interest" description="Disordered" evidence="2">
    <location>
        <begin position="60"/>
        <end position="99"/>
    </location>
</feature>
<dbReference type="CDD" id="cd22191">
    <property type="entry name" value="DPBB_RlpA_EXP_N-like"/>
    <property type="match status" value="1"/>
</dbReference>
<evidence type="ECO:0000259" key="4">
    <source>
        <dbReference type="Pfam" id="PF03330"/>
    </source>
</evidence>
<feature type="compositionally biased region" description="Low complexity" evidence="2">
    <location>
        <begin position="70"/>
        <end position="85"/>
    </location>
</feature>
<name>A0A0B7N6Z6_9FUNG</name>
<dbReference type="Proteomes" id="UP000054107">
    <property type="component" value="Unassembled WGS sequence"/>
</dbReference>
<evidence type="ECO:0000313" key="6">
    <source>
        <dbReference type="Proteomes" id="UP000054107"/>
    </source>
</evidence>
<protein>
    <recommendedName>
        <fullName evidence="4">RlpA-like protein double-psi beta-barrel domain-containing protein</fullName>
    </recommendedName>
</protein>
<dbReference type="OrthoDB" id="623670at2759"/>
<organism evidence="5 6">
    <name type="scientific">Parasitella parasitica</name>
    <dbReference type="NCBI Taxonomy" id="35722"/>
    <lineage>
        <taxon>Eukaryota</taxon>
        <taxon>Fungi</taxon>
        <taxon>Fungi incertae sedis</taxon>
        <taxon>Mucoromycota</taxon>
        <taxon>Mucoromycotina</taxon>
        <taxon>Mucoromycetes</taxon>
        <taxon>Mucorales</taxon>
        <taxon>Mucorineae</taxon>
        <taxon>Mucoraceae</taxon>
        <taxon>Parasitella</taxon>
    </lineage>
</organism>
<dbReference type="InterPro" id="IPR009009">
    <property type="entry name" value="RlpA-like_DPBB"/>
</dbReference>
<dbReference type="EMBL" id="LN731032">
    <property type="protein sequence ID" value="CEP14148.1"/>
    <property type="molecule type" value="Genomic_DNA"/>
</dbReference>
<dbReference type="PANTHER" id="PTHR31836:SF21">
    <property type="entry name" value="EXPANSIN-LIKE PROTEIN 7"/>
    <property type="match status" value="1"/>
</dbReference>
<dbReference type="PANTHER" id="PTHR31836">
    <property type="match status" value="1"/>
</dbReference>
<evidence type="ECO:0000256" key="2">
    <source>
        <dbReference type="SAM" id="MobiDB-lite"/>
    </source>
</evidence>
<evidence type="ECO:0000313" key="5">
    <source>
        <dbReference type="EMBL" id="CEP14148.1"/>
    </source>
</evidence>
<dbReference type="AlphaFoldDB" id="A0A0B7N6Z6"/>
<dbReference type="SUPFAM" id="SSF50685">
    <property type="entry name" value="Barwin-like endoglucanases"/>
    <property type="match status" value="1"/>
</dbReference>
<reference evidence="5 6" key="1">
    <citation type="submission" date="2014-09" db="EMBL/GenBank/DDBJ databases">
        <authorList>
            <person name="Ellenberger Sabrina"/>
        </authorList>
    </citation>
    <scope>NUCLEOTIDE SEQUENCE [LARGE SCALE GENOMIC DNA]</scope>
    <source>
        <strain evidence="5 6">CBS 412.66</strain>
    </source>
</reference>
<dbReference type="STRING" id="35722.A0A0B7N6Z6"/>